<evidence type="ECO:0000313" key="3">
    <source>
        <dbReference type="Proteomes" id="UP000271031"/>
    </source>
</evidence>
<dbReference type="PANTHER" id="PTHR48413">
    <property type="match status" value="1"/>
</dbReference>
<name>A0A3M8CZA1_9BACL</name>
<dbReference type="Pfam" id="PF02679">
    <property type="entry name" value="ComA"/>
    <property type="match status" value="1"/>
</dbReference>
<dbReference type="PANTHER" id="PTHR48413:SF1">
    <property type="entry name" value="PROTEIN HEAT-STRESS-ASSOCIATED 32"/>
    <property type="match status" value="1"/>
</dbReference>
<dbReference type="InterPro" id="IPR013785">
    <property type="entry name" value="Aldolase_TIM"/>
</dbReference>
<dbReference type="InterPro" id="IPR036112">
    <property type="entry name" value="ComA_synth_sf"/>
</dbReference>
<dbReference type="InterPro" id="IPR003830">
    <property type="entry name" value="ComA_synth"/>
</dbReference>
<evidence type="ECO:0000256" key="1">
    <source>
        <dbReference type="ARBA" id="ARBA00010424"/>
    </source>
</evidence>
<sequence>MKGNETPFWPASWLDPSGIRADKPRTTGITMVIDKGLGLRAAQDCIATASPYMDVYKIGFGTAVLYPMEQLQQKVELAKANQLHVMPGGTFFEICCAQAPLESYLARMKAIGFNALEISDGTLPLTNDQRHRAISLAAEAGFTVYSEFGKKTSDYKADINQLLETLEADLYAGASYVIVEARESGNVGVFSESGEMDTDFLHQVTGLAGEQAKRLIWEAPQKHQQVAMLLELGLDVNLGNIAPAEILSLEALRRGLRGDTTVCVLTGRR</sequence>
<dbReference type="EMBL" id="RHHQ01000023">
    <property type="protein sequence ID" value="RNB81156.1"/>
    <property type="molecule type" value="Genomic_DNA"/>
</dbReference>
<dbReference type="AlphaFoldDB" id="A0A3M8CZA1"/>
<reference evidence="2 3" key="1">
    <citation type="submission" date="2018-10" db="EMBL/GenBank/DDBJ databases">
        <title>Phylogenomics of Brevibacillus.</title>
        <authorList>
            <person name="Dunlap C."/>
        </authorList>
    </citation>
    <scope>NUCLEOTIDE SEQUENCE [LARGE SCALE GENOMIC DNA]</scope>
    <source>
        <strain evidence="2 3">JCM 15716</strain>
    </source>
</reference>
<comment type="similarity">
    <text evidence="1">Belongs to the phosphosulfolactate synthase family.</text>
</comment>
<protein>
    <submittedName>
        <fullName evidence="2">Phosphosulfolactate synthase</fullName>
    </submittedName>
</protein>
<evidence type="ECO:0000313" key="2">
    <source>
        <dbReference type="EMBL" id="RNB81156.1"/>
    </source>
</evidence>
<accession>A0A3M8CZA1</accession>
<proteinExistence type="inferred from homology"/>
<gene>
    <name evidence="2" type="ORF">EDM56_25880</name>
</gene>
<dbReference type="Proteomes" id="UP000271031">
    <property type="component" value="Unassembled WGS sequence"/>
</dbReference>
<dbReference type="SUPFAM" id="SSF102110">
    <property type="entry name" value="(2r)-phospho-3-sulfolactate synthase ComA"/>
    <property type="match status" value="1"/>
</dbReference>
<keyword evidence="3" id="KW-1185">Reference proteome</keyword>
<organism evidence="2 3">
    <name type="scientific">Brevibacillus fluminis</name>
    <dbReference type="NCBI Taxonomy" id="511487"/>
    <lineage>
        <taxon>Bacteria</taxon>
        <taxon>Bacillati</taxon>
        <taxon>Bacillota</taxon>
        <taxon>Bacilli</taxon>
        <taxon>Bacillales</taxon>
        <taxon>Paenibacillaceae</taxon>
        <taxon>Brevibacillus</taxon>
    </lineage>
</organism>
<dbReference type="RefSeq" id="WP_122920838.1">
    <property type="nucleotide sequence ID" value="NZ_RHHQ01000023.1"/>
</dbReference>
<dbReference type="OrthoDB" id="7809088at2"/>
<comment type="caution">
    <text evidence="2">The sequence shown here is derived from an EMBL/GenBank/DDBJ whole genome shotgun (WGS) entry which is preliminary data.</text>
</comment>
<dbReference type="Gene3D" id="3.20.20.70">
    <property type="entry name" value="Aldolase class I"/>
    <property type="match status" value="1"/>
</dbReference>